<dbReference type="Pfam" id="PF11273">
    <property type="entry name" value="DUF3073"/>
    <property type="match status" value="1"/>
</dbReference>
<feature type="compositionally biased region" description="Basic residues" evidence="1">
    <location>
        <begin position="1"/>
        <end position="12"/>
    </location>
</feature>
<name>A0A399JGJ7_9MICC</name>
<dbReference type="RefSeq" id="WP_119423232.1">
    <property type="nucleotide sequence ID" value="NZ_QQXK01000001.1"/>
</dbReference>
<dbReference type="EMBL" id="QQXK01000001">
    <property type="protein sequence ID" value="RII43807.1"/>
    <property type="molecule type" value="Genomic_DNA"/>
</dbReference>
<evidence type="ECO:0000256" key="1">
    <source>
        <dbReference type="SAM" id="MobiDB-lite"/>
    </source>
</evidence>
<accession>A0A399JGJ7</accession>
<dbReference type="Proteomes" id="UP000265419">
    <property type="component" value="Unassembled WGS sequence"/>
</dbReference>
<feature type="region of interest" description="Disordered" evidence="1">
    <location>
        <begin position="1"/>
        <end position="77"/>
    </location>
</feature>
<feature type="compositionally biased region" description="Acidic residues" evidence="1">
    <location>
        <begin position="67"/>
        <end position="77"/>
    </location>
</feature>
<sequence length="77" mass="8929">MGRGRQKAKATRQAREMKYYSPGTDLHALERELGSRGGYPQPTEWVEPADEVDEDDEYAEYTSKYDVEDDEDEPRRG</sequence>
<reference evidence="2 3" key="1">
    <citation type="submission" date="2018-07" db="EMBL/GenBank/DDBJ databases">
        <title>Arthrobacter sp. nov., isolated from raw cow's milk with high bacterial count.</title>
        <authorList>
            <person name="Hahne J."/>
            <person name="Isele D."/>
            <person name="Lipski A."/>
        </authorList>
    </citation>
    <scope>NUCLEOTIDE SEQUENCE [LARGE SCALE GENOMIC DNA]</scope>
    <source>
        <strain evidence="2 3">JZ R-35</strain>
    </source>
</reference>
<dbReference type="InterPro" id="IPR021426">
    <property type="entry name" value="DUF3073"/>
</dbReference>
<gene>
    <name evidence="2" type="ORF">DWB68_00840</name>
</gene>
<protein>
    <submittedName>
        <fullName evidence="2">DUF3073 domain-containing protein</fullName>
    </submittedName>
</protein>
<evidence type="ECO:0000313" key="2">
    <source>
        <dbReference type="EMBL" id="RII43807.1"/>
    </source>
</evidence>
<comment type="caution">
    <text evidence="2">The sequence shown here is derived from an EMBL/GenBank/DDBJ whole genome shotgun (WGS) entry which is preliminary data.</text>
</comment>
<proteinExistence type="predicted"/>
<keyword evidence="3" id="KW-1185">Reference proteome</keyword>
<organism evidence="2 3">
    <name type="scientific">Galactobacter valiniphilus</name>
    <dbReference type="NCBI Taxonomy" id="2676122"/>
    <lineage>
        <taxon>Bacteria</taxon>
        <taxon>Bacillati</taxon>
        <taxon>Actinomycetota</taxon>
        <taxon>Actinomycetes</taxon>
        <taxon>Micrococcales</taxon>
        <taxon>Micrococcaceae</taxon>
        <taxon>Galactobacter</taxon>
    </lineage>
</organism>
<dbReference type="AlphaFoldDB" id="A0A399JGJ7"/>
<evidence type="ECO:0000313" key="3">
    <source>
        <dbReference type="Proteomes" id="UP000265419"/>
    </source>
</evidence>
<feature type="compositionally biased region" description="Acidic residues" evidence="1">
    <location>
        <begin position="47"/>
        <end position="59"/>
    </location>
</feature>